<dbReference type="AlphaFoldDB" id="F1Z7E3"/>
<dbReference type="STRING" id="983920.Y88_1486"/>
<dbReference type="EMBL" id="AEWJ01000032">
    <property type="protein sequence ID" value="EGD59454.1"/>
    <property type="molecule type" value="Genomic_DNA"/>
</dbReference>
<dbReference type="HOGENOM" id="CLU_3170887_0_0_5"/>
<evidence type="ECO:0000313" key="1">
    <source>
        <dbReference type="EMBL" id="EGD59454.1"/>
    </source>
</evidence>
<keyword evidence="2" id="KW-1185">Reference proteome</keyword>
<organism evidence="1 2">
    <name type="scientific">Novosphingobium nitrogenifigens DSM 19370</name>
    <dbReference type="NCBI Taxonomy" id="983920"/>
    <lineage>
        <taxon>Bacteria</taxon>
        <taxon>Pseudomonadati</taxon>
        <taxon>Pseudomonadota</taxon>
        <taxon>Alphaproteobacteria</taxon>
        <taxon>Sphingomonadales</taxon>
        <taxon>Sphingomonadaceae</taxon>
        <taxon>Novosphingobium</taxon>
    </lineage>
</organism>
<gene>
    <name evidence="1" type="ORF">Y88_1486</name>
</gene>
<dbReference type="InParanoid" id="F1Z7E3"/>
<reference evidence="1 2" key="1">
    <citation type="journal article" date="2012" name="J. Bacteriol.">
        <title>Draft Genome Sequence of Novosphingobium nitrogenifigens Y88T.</title>
        <authorList>
            <person name="Strabala T.J."/>
            <person name="Macdonald L."/>
            <person name="Liu V."/>
            <person name="Smit A.M."/>
        </authorList>
    </citation>
    <scope>NUCLEOTIDE SEQUENCE [LARGE SCALE GENOMIC DNA]</scope>
    <source>
        <strain evidence="1 2">DSM 19370</strain>
    </source>
</reference>
<accession>F1Z7E3</accession>
<sequence length="47" mass="5263">MQNRTGPPAHGIGPRLAGACRPSRIPCWNARPEMPESNCLIRSRFYP</sequence>
<name>F1Z7E3_9SPHN</name>
<protein>
    <submittedName>
        <fullName evidence="1">Uncharacterized protein</fullName>
    </submittedName>
</protein>
<proteinExistence type="predicted"/>
<comment type="caution">
    <text evidence="1">The sequence shown here is derived from an EMBL/GenBank/DDBJ whole genome shotgun (WGS) entry which is preliminary data.</text>
</comment>
<dbReference type="Proteomes" id="UP000004728">
    <property type="component" value="Unassembled WGS sequence"/>
</dbReference>
<evidence type="ECO:0000313" key="2">
    <source>
        <dbReference type="Proteomes" id="UP000004728"/>
    </source>
</evidence>